<dbReference type="Proteomes" id="UP000053110">
    <property type="component" value="Unassembled WGS sequence"/>
</dbReference>
<dbReference type="AlphaFoldDB" id="A0A656KPA3"/>
<accession>A0A656KPA3</accession>
<gene>
    <name evidence="1" type="ORF">BGT96224_4359</name>
</gene>
<feature type="non-terminal residue" evidence="1">
    <location>
        <position position="65"/>
    </location>
</feature>
<sequence>MQDVHHSYTSAALIELIVQCAENVSRFVVEDHIFATSSTTIPLLGRSAPFYNLTIEEETSGKPGR</sequence>
<protein>
    <submittedName>
        <fullName evidence="1">Uncharacterized protein</fullName>
    </submittedName>
</protein>
<reference evidence="2" key="1">
    <citation type="journal article" date="2013" name="Nat. Genet.">
        <title>The wheat powdery mildew genome shows the unique evolution of an obligate biotroph.</title>
        <authorList>
            <person name="Wicker T."/>
            <person name="Oberhaensli S."/>
            <person name="Parlange F."/>
            <person name="Buchmann J.P."/>
            <person name="Shatalina M."/>
            <person name="Roffler S."/>
            <person name="Ben-David R."/>
            <person name="Dolezel J."/>
            <person name="Simkova H."/>
            <person name="Schulze-Lefert P."/>
            <person name="Spanu P.D."/>
            <person name="Bruggmann R."/>
            <person name="Amselem J."/>
            <person name="Quesneville H."/>
            <person name="Ver Loren van Themaat E."/>
            <person name="Paape T."/>
            <person name="Shimizu K.K."/>
            <person name="Keller B."/>
        </authorList>
    </citation>
    <scope>NUCLEOTIDE SEQUENCE [LARGE SCALE GENOMIC DNA]</scope>
    <source>
        <strain evidence="2">96224</strain>
    </source>
</reference>
<name>A0A656KPA3_BLUGR</name>
<proteinExistence type="predicted"/>
<organism evidence="1 2">
    <name type="scientific">Blumeria graminis f. sp. tritici 96224</name>
    <dbReference type="NCBI Taxonomy" id="1268274"/>
    <lineage>
        <taxon>Eukaryota</taxon>
        <taxon>Fungi</taxon>
        <taxon>Dikarya</taxon>
        <taxon>Ascomycota</taxon>
        <taxon>Pezizomycotina</taxon>
        <taxon>Leotiomycetes</taxon>
        <taxon>Erysiphales</taxon>
        <taxon>Erysiphaceae</taxon>
        <taxon>Blumeria</taxon>
    </lineage>
</organism>
<dbReference type="EMBL" id="KE373705">
    <property type="protein sequence ID" value="EPQ67256.1"/>
    <property type="molecule type" value="Genomic_DNA"/>
</dbReference>
<evidence type="ECO:0000313" key="1">
    <source>
        <dbReference type="EMBL" id="EPQ67256.1"/>
    </source>
</evidence>
<evidence type="ECO:0000313" key="2">
    <source>
        <dbReference type="Proteomes" id="UP000053110"/>
    </source>
</evidence>